<dbReference type="KEGG" id="dez:DKM44_05655"/>
<dbReference type="OrthoDB" id="9778777at2"/>
<dbReference type="AlphaFoldDB" id="A0A2Z3JC85"/>
<organism evidence="3 4">
    <name type="scientific">Deinococcus irradiatisoli</name>
    <dbReference type="NCBI Taxonomy" id="2202254"/>
    <lineage>
        <taxon>Bacteria</taxon>
        <taxon>Thermotogati</taxon>
        <taxon>Deinococcota</taxon>
        <taxon>Deinococci</taxon>
        <taxon>Deinococcales</taxon>
        <taxon>Deinococcaceae</taxon>
        <taxon>Deinococcus</taxon>
    </lineage>
</organism>
<dbReference type="InterPro" id="IPR036374">
    <property type="entry name" value="OxRdtase_Mopterin-bd_sf"/>
</dbReference>
<evidence type="ECO:0000256" key="1">
    <source>
        <dbReference type="SAM" id="Phobius"/>
    </source>
</evidence>
<dbReference type="Gene3D" id="2.60.40.650">
    <property type="match status" value="1"/>
</dbReference>
<keyword evidence="1" id="KW-1133">Transmembrane helix</keyword>
<dbReference type="RefSeq" id="WP_109826060.1">
    <property type="nucleotide sequence ID" value="NZ_CP029494.1"/>
</dbReference>
<feature type="transmembrane region" description="Helical" evidence="1">
    <location>
        <begin position="107"/>
        <end position="137"/>
    </location>
</feature>
<dbReference type="InterPro" id="IPR000572">
    <property type="entry name" value="OxRdtase_Mopterin-bd_dom"/>
</dbReference>
<keyword evidence="1" id="KW-0472">Membrane</keyword>
<accession>A0A2Z3JC85</accession>
<dbReference type="GO" id="GO:0006790">
    <property type="term" value="P:sulfur compound metabolic process"/>
    <property type="evidence" value="ECO:0007669"/>
    <property type="project" value="TreeGrafter"/>
</dbReference>
<feature type="transmembrane region" description="Helical" evidence="1">
    <location>
        <begin position="21"/>
        <end position="40"/>
    </location>
</feature>
<proteinExistence type="predicted"/>
<dbReference type="Pfam" id="PF00174">
    <property type="entry name" value="Oxidored_molyb"/>
    <property type="match status" value="1"/>
</dbReference>
<dbReference type="SUPFAM" id="SSF81296">
    <property type="entry name" value="E set domains"/>
    <property type="match status" value="1"/>
</dbReference>
<dbReference type="GO" id="GO:0043546">
    <property type="term" value="F:molybdopterin cofactor binding"/>
    <property type="evidence" value="ECO:0007669"/>
    <property type="project" value="TreeGrafter"/>
</dbReference>
<evidence type="ECO:0000313" key="4">
    <source>
        <dbReference type="Proteomes" id="UP000245368"/>
    </source>
</evidence>
<gene>
    <name evidence="3" type="ORF">DKM44_05655</name>
</gene>
<keyword evidence="1" id="KW-0812">Transmembrane</keyword>
<feature type="transmembrane region" description="Helical" evidence="1">
    <location>
        <begin position="77"/>
        <end position="95"/>
    </location>
</feature>
<dbReference type="PANTHER" id="PTHR19372">
    <property type="entry name" value="SULFITE REDUCTASE"/>
    <property type="match status" value="1"/>
</dbReference>
<sequence>MTSPSSPPRVPGSLWWRLLRAWIAAVLLSLLGYVALIWAGVTYPPITLFGTLTQWLGVPAVFQLLHRLLGLGQDAKLLAFSGVAVLWLGGLSLLGSLERPLIAGLALAILCVLGLGSLGWLVPLLYGLAFWGLLAALQRGLAPQGKAAPARPDRVRRTTTLGLAAGGLLAAGGGLTALFRQGGSTTAAAPVPGEPLPFGVTPVEHFYYVSKNLEAFDPRLSADKWRLTVGGLVQRPRTFTLPELAQFTPVISQRTLSCISNPVGGPLISNGIWSGFRLSDLLRQVGIQREARYLLWEAADGYTESLPLGEALDPEVLLVTHLNGEPLDDKHGFPLRVLIPGRYGMKQPRWITKLTLSAEDEPGYWAKRGWSKTARVELMSRIDQPPEISPVVQAGMATFIRGVAFYSQPITKVEVSTDGEKTWQEAELFKLESVYAWTPWQLAWTPEAGSHQLAVRAYAGSVIQKTQPSDALPEGATGYHTFEVKTS</sequence>
<dbReference type="Proteomes" id="UP000245368">
    <property type="component" value="Chromosome"/>
</dbReference>
<dbReference type="Gene3D" id="3.90.420.10">
    <property type="entry name" value="Oxidoreductase, molybdopterin-binding domain"/>
    <property type="match status" value="1"/>
</dbReference>
<feature type="domain" description="Oxidoreductase molybdopterin-binding" evidence="2">
    <location>
        <begin position="218"/>
        <end position="365"/>
    </location>
</feature>
<protein>
    <submittedName>
        <fullName evidence="3">Oxidoreductase</fullName>
    </submittedName>
</protein>
<name>A0A2Z3JC85_9DEIO</name>
<keyword evidence="4" id="KW-1185">Reference proteome</keyword>
<dbReference type="GO" id="GO:0020037">
    <property type="term" value="F:heme binding"/>
    <property type="evidence" value="ECO:0007669"/>
    <property type="project" value="TreeGrafter"/>
</dbReference>
<evidence type="ECO:0000313" key="3">
    <source>
        <dbReference type="EMBL" id="AWN22777.1"/>
    </source>
</evidence>
<dbReference type="InterPro" id="IPR014756">
    <property type="entry name" value="Ig_E-set"/>
</dbReference>
<dbReference type="PANTHER" id="PTHR19372:SF7">
    <property type="entry name" value="SULFITE OXIDASE, MITOCHONDRIAL"/>
    <property type="match status" value="1"/>
</dbReference>
<evidence type="ECO:0000259" key="2">
    <source>
        <dbReference type="Pfam" id="PF00174"/>
    </source>
</evidence>
<dbReference type="EMBL" id="CP029494">
    <property type="protein sequence ID" value="AWN22777.1"/>
    <property type="molecule type" value="Genomic_DNA"/>
</dbReference>
<dbReference type="GO" id="GO:0008482">
    <property type="term" value="F:sulfite oxidase activity"/>
    <property type="evidence" value="ECO:0007669"/>
    <property type="project" value="TreeGrafter"/>
</dbReference>
<reference evidence="3 4" key="1">
    <citation type="submission" date="2018-05" db="EMBL/GenBank/DDBJ databases">
        <title>Complete Genome Sequence of Deinococcus sp. strain 17bor-2.</title>
        <authorList>
            <person name="Srinivasan S."/>
        </authorList>
    </citation>
    <scope>NUCLEOTIDE SEQUENCE [LARGE SCALE GENOMIC DNA]</scope>
    <source>
        <strain evidence="3 4">17bor-2</strain>
    </source>
</reference>
<dbReference type="SUPFAM" id="SSF56524">
    <property type="entry name" value="Oxidoreductase molybdopterin-binding domain"/>
    <property type="match status" value="1"/>
</dbReference>